<proteinExistence type="predicted"/>
<dbReference type="GeneID" id="83202622"/>
<dbReference type="OrthoDB" id="4187970at2759"/>
<organism evidence="2 3">
    <name type="scientific">Penicillium chermesinum</name>
    <dbReference type="NCBI Taxonomy" id="63820"/>
    <lineage>
        <taxon>Eukaryota</taxon>
        <taxon>Fungi</taxon>
        <taxon>Dikarya</taxon>
        <taxon>Ascomycota</taxon>
        <taxon>Pezizomycotina</taxon>
        <taxon>Eurotiomycetes</taxon>
        <taxon>Eurotiomycetidae</taxon>
        <taxon>Eurotiales</taxon>
        <taxon>Aspergillaceae</taxon>
        <taxon>Penicillium</taxon>
    </lineage>
</organism>
<gene>
    <name evidence="2" type="ORF">N7468_006023</name>
</gene>
<feature type="region of interest" description="Disordered" evidence="1">
    <location>
        <begin position="170"/>
        <end position="227"/>
    </location>
</feature>
<reference evidence="2" key="2">
    <citation type="journal article" date="2023" name="IMA Fungus">
        <title>Comparative genomic study of the Penicillium genus elucidates a diverse pangenome and 15 lateral gene transfer events.</title>
        <authorList>
            <person name="Petersen C."/>
            <person name="Sorensen T."/>
            <person name="Nielsen M.R."/>
            <person name="Sondergaard T.E."/>
            <person name="Sorensen J.L."/>
            <person name="Fitzpatrick D.A."/>
            <person name="Frisvad J.C."/>
            <person name="Nielsen K.L."/>
        </authorList>
    </citation>
    <scope>NUCLEOTIDE SEQUENCE</scope>
    <source>
        <strain evidence="2">IBT 19713</strain>
    </source>
</reference>
<dbReference type="SUPFAM" id="SSF141571">
    <property type="entry name" value="Pentapeptide repeat-like"/>
    <property type="match status" value="1"/>
</dbReference>
<name>A0A9W9P2Q6_9EURO</name>
<evidence type="ECO:0000313" key="2">
    <source>
        <dbReference type="EMBL" id="KAJ5233067.1"/>
    </source>
</evidence>
<sequence>MAIDSSKEHAPGTGATTIGDNNSITRCELRNCAVTSSNLKRSTFTDCALAQVRTASRSTASKSHLHDVYAVERSDLSHSAVTGRSAVHRSTVISSTVRDASSVKRSSVTNSLVLKGELWRATVTDCDIGDCIIHRSEFTGVILKYGVWKRGKLVGRIGNREPVMVSKGGTHIPAAELPPTSALPMVSERDVKSAFPPSDNEGHEAFDMSSDDESLDNEPDLPPPYKV</sequence>
<evidence type="ECO:0000313" key="3">
    <source>
        <dbReference type="Proteomes" id="UP001150941"/>
    </source>
</evidence>
<protein>
    <submittedName>
        <fullName evidence="2">Uncharacterized protein</fullName>
    </submittedName>
</protein>
<dbReference type="EMBL" id="JAPQKS010000004">
    <property type="protein sequence ID" value="KAJ5233067.1"/>
    <property type="molecule type" value="Genomic_DNA"/>
</dbReference>
<comment type="caution">
    <text evidence="2">The sequence shown here is derived from an EMBL/GenBank/DDBJ whole genome shotgun (WGS) entry which is preliminary data.</text>
</comment>
<dbReference type="RefSeq" id="XP_058331059.1">
    <property type="nucleotide sequence ID" value="XM_058475319.1"/>
</dbReference>
<evidence type="ECO:0000256" key="1">
    <source>
        <dbReference type="SAM" id="MobiDB-lite"/>
    </source>
</evidence>
<dbReference type="Proteomes" id="UP001150941">
    <property type="component" value="Unassembled WGS sequence"/>
</dbReference>
<dbReference type="AlphaFoldDB" id="A0A9W9P2Q6"/>
<feature type="compositionally biased region" description="Acidic residues" evidence="1">
    <location>
        <begin position="209"/>
        <end position="219"/>
    </location>
</feature>
<feature type="region of interest" description="Disordered" evidence="1">
    <location>
        <begin position="1"/>
        <end position="20"/>
    </location>
</feature>
<feature type="compositionally biased region" description="Basic and acidic residues" evidence="1">
    <location>
        <begin position="1"/>
        <end position="10"/>
    </location>
</feature>
<accession>A0A9W9P2Q6</accession>
<reference evidence="2" key="1">
    <citation type="submission" date="2022-11" db="EMBL/GenBank/DDBJ databases">
        <authorList>
            <person name="Petersen C."/>
        </authorList>
    </citation>
    <scope>NUCLEOTIDE SEQUENCE</scope>
    <source>
        <strain evidence="2">IBT 19713</strain>
    </source>
</reference>
<dbReference type="Gene3D" id="2.160.20.80">
    <property type="entry name" value="E3 ubiquitin-protein ligase SopA"/>
    <property type="match status" value="1"/>
</dbReference>
<keyword evidence="3" id="KW-1185">Reference proteome</keyword>